<evidence type="ECO:0000313" key="3">
    <source>
        <dbReference type="Proteomes" id="UP000018936"/>
    </source>
</evidence>
<sequence>MGREKGGGEGKRRKEEGGRRKKEEKGGRRRREEEGKRRRKKKKGGGRREEEEKKGGGKREEEKEKEERRREEEGRRKKEEEKGGGKREEEKEEGGGKRKEKEGGEGRRKDEDKGEEEGRRNINQASFSTFSQASCHIIQTTVKLEGIEAEKDQTLQEVREEPGSSRRVTQSSSRPEGRTLLGNQKDRDNCPVSKEIAAPILDGQSPFRSPGRALQKTRLSLKDRQQAISPKKSERREASRQER</sequence>
<feature type="region of interest" description="Disordered" evidence="1">
    <location>
        <begin position="153"/>
        <end position="243"/>
    </location>
</feature>
<organism evidence="2 3">
    <name type="scientific">Ophiophagus hannah</name>
    <name type="common">King cobra</name>
    <name type="synonym">Naja hannah</name>
    <dbReference type="NCBI Taxonomy" id="8665"/>
    <lineage>
        <taxon>Eukaryota</taxon>
        <taxon>Metazoa</taxon>
        <taxon>Chordata</taxon>
        <taxon>Craniata</taxon>
        <taxon>Vertebrata</taxon>
        <taxon>Euteleostomi</taxon>
        <taxon>Lepidosauria</taxon>
        <taxon>Squamata</taxon>
        <taxon>Bifurcata</taxon>
        <taxon>Unidentata</taxon>
        <taxon>Episquamata</taxon>
        <taxon>Toxicofera</taxon>
        <taxon>Serpentes</taxon>
        <taxon>Colubroidea</taxon>
        <taxon>Elapidae</taxon>
        <taxon>Elapinae</taxon>
        <taxon>Ophiophagus</taxon>
    </lineage>
</organism>
<evidence type="ECO:0000256" key="1">
    <source>
        <dbReference type="SAM" id="MobiDB-lite"/>
    </source>
</evidence>
<feature type="compositionally biased region" description="Basic and acidic residues" evidence="1">
    <location>
        <begin position="220"/>
        <end position="243"/>
    </location>
</feature>
<protein>
    <submittedName>
        <fullName evidence="2">Uncharacterized protein</fullName>
    </submittedName>
</protein>
<feature type="region of interest" description="Disordered" evidence="1">
    <location>
        <begin position="1"/>
        <end position="133"/>
    </location>
</feature>
<gene>
    <name evidence="2" type="ORF">L345_13034</name>
</gene>
<keyword evidence="3" id="KW-1185">Reference proteome</keyword>
<dbReference type="EMBL" id="AZIM01004091">
    <property type="protein sequence ID" value="ETE61216.1"/>
    <property type="molecule type" value="Genomic_DNA"/>
</dbReference>
<proteinExistence type="predicted"/>
<feature type="compositionally biased region" description="Basic and acidic residues" evidence="1">
    <location>
        <begin position="153"/>
        <end position="164"/>
    </location>
</feature>
<accession>V8NGX8</accession>
<feature type="compositionally biased region" description="Basic and acidic residues" evidence="1">
    <location>
        <begin position="46"/>
        <end position="120"/>
    </location>
</feature>
<dbReference type="AlphaFoldDB" id="V8NGX8"/>
<feature type="compositionally biased region" description="Polar residues" evidence="1">
    <location>
        <begin position="121"/>
        <end position="133"/>
    </location>
</feature>
<evidence type="ECO:0000313" key="2">
    <source>
        <dbReference type="EMBL" id="ETE61216.1"/>
    </source>
</evidence>
<comment type="caution">
    <text evidence="2">The sequence shown here is derived from an EMBL/GenBank/DDBJ whole genome shotgun (WGS) entry which is preliminary data.</text>
</comment>
<dbReference type="Proteomes" id="UP000018936">
    <property type="component" value="Unassembled WGS sequence"/>
</dbReference>
<feature type="non-terminal residue" evidence="2">
    <location>
        <position position="1"/>
    </location>
</feature>
<name>V8NGX8_OPHHA</name>
<reference evidence="2 3" key="1">
    <citation type="journal article" date="2013" name="Proc. Natl. Acad. Sci. U.S.A.">
        <title>The king cobra genome reveals dynamic gene evolution and adaptation in the snake venom system.</title>
        <authorList>
            <person name="Vonk F.J."/>
            <person name="Casewell N.R."/>
            <person name="Henkel C.V."/>
            <person name="Heimberg A.M."/>
            <person name="Jansen H.J."/>
            <person name="McCleary R.J."/>
            <person name="Kerkkamp H.M."/>
            <person name="Vos R.A."/>
            <person name="Guerreiro I."/>
            <person name="Calvete J.J."/>
            <person name="Wuster W."/>
            <person name="Woods A.E."/>
            <person name="Logan J.M."/>
            <person name="Harrison R.A."/>
            <person name="Castoe T.A."/>
            <person name="de Koning A.P."/>
            <person name="Pollock D.D."/>
            <person name="Yandell M."/>
            <person name="Calderon D."/>
            <person name="Renjifo C."/>
            <person name="Currier R.B."/>
            <person name="Salgado D."/>
            <person name="Pla D."/>
            <person name="Sanz L."/>
            <person name="Hyder A.S."/>
            <person name="Ribeiro J.M."/>
            <person name="Arntzen J.W."/>
            <person name="van den Thillart G.E."/>
            <person name="Boetzer M."/>
            <person name="Pirovano W."/>
            <person name="Dirks R.P."/>
            <person name="Spaink H.P."/>
            <person name="Duboule D."/>
            <person name="McGlinn E."/>
            <person name="Kini R.M."/>
            <person name="Richardson M.K."/>
        </authorList>
    </citation>
    <scope>NUCLEOTIDE SEQUENCE</scope>
    <source>
        <tissue evidence="2">Blood</tissue>
    </source>
</reference>
<feature type="compositionally biased region" description="Basic and acidic residues" evidence="1">
    <location>
        <begin position="1"/>
        <end position="36"/>
    </location>
</feature>